<dbReference type="AlphaFoldDB" id="A0A9D8KCQ6"/>
<evidence type="ECO:0000313" key="3">
    <source>
        <dbReference type="EMBL" id="MBN1572289.1"/>
    </source>
</evidence>
<dbReference type="Proteomes" id="UP000809273">
    <property type="component" value="Unassembled WGS sequence"/>
</dbReference>
<dbReference type="InterPro" id="IPR002878">
    <property type="entry name" value="ChsH2_C"/>
</dbReference>
<accession>A0A9D8KCQ6</accession>
<reference evidence="3" key="1">
    <citation type="journal article" date="2021" name="Environ. Microbiol.">
        <title>Genomic characterization of three novel Desulfobacterota classes expand the metabolic and phylogenetic diversity of the phylum.</title>
        <authorList>
            <person name="Murphy C.L."/>
            <person name="Biggerstaff J."/>
            <person name="Eichhorn A."/>
            <person name="Ewing E."/>
            <person name="Shahan R."/>
            <person name="Soriano D."/>
            <person name="Stewart S."/>
            <person name="VanMol K."/>
            <person name="Walker R."/>
            <person name="Walters P."/>
            <person name="Elshahed M.S."/>
            <person name="Youssef N.H."/>
        </authorList>
    </citation>
    <scope>NUCLEOTIDE SEQUENCE</scope>
    <source>
        <strain evidence="3">Zod_Metabat.24</strain>
    </source>
</reference>
<dbReference type="SUPFAM" id="SSF50249">
    <property type="entry name" value="Nucleic acid-binding proteins"/>
    <property type="match status" value="1"/>
</dbReference>
<feature type="domain" description="ChsH2 C-terminal OB-fold" evidence="1">
    <location>
        <begin position="60"/>
        <end position="128"/>
    </location>
</feature>
<gene>
    <name evidence="3" type="ORF">JW984_03740</name>
</gene>
<dbReference type="Gene3D" id="6.10.30.10">
    <property type="match status" value="1"/>
</dbReference>
<evidence type="ECO:0000259" key="2">
    <source>
        <dbReference type="Pfam" id="PF12172"/>
    </source>
</evidence>
<feature type="domain" description="ChsH2 rubredoxin-like zinc ribbon" evidence="2">
    <location>
        <begin position="30"/>
        <end position="54"/>
    </location>
</feature>
<dbReference type="Pfam" id="PF12172">
    <property type="entry name" value="zf-ChsH2"/>
    <property type="match status" value="1"/>
</dbReference>
<dbReference type="PANTHER" id="PTHR34075">
    <property type="entry name" value="BLR3430 PROTEIN"/>
    <property type="match status" value="1"/>
</dbReference>
<evidence type="ECO:0000313" key="4">
    <source>
        <dbReference type="Proteomes" id="UP000809273"/>
    </source>
</evidence>
<evidence type="ECO:0000259" key="1">
    <source>
        <dbReference type="Pfam" id="PF01796"/>
    </source>
</evidence>
<name>A0A9D8KCQ6_9DELT</name>
<reference evidence="3" key="2">
    <citation type="submission" date="2021-01" db="EMBL/GenBank/DDBJ databases">
        <authorList>
            <person name="Hahn C.R."/>
            <person name="Youssef N.H."/>
            <person name="Elshahed M."/>
        </authorList>
    </citation>
    <scope>NUCLEOTIDE SEQUENCE</scope>
    <source>
        <strain evidence="3">Zod_Metabat.24</strain>
    </source>
</reference>
<dbReference type="InterPro" id="IPR012340">
    <property type="entry name" value="NA-bd_OB-fold"/>
</dbReference>
<dbReference type="Pfam" id="PF01796">
    <property type="entry name" value="OB_ChsH2_C"/>
    <property type="match status" value="1"/>
</dbReference>
<dbReference type="PANTHER" id="PTHR34075:SF4">
    <property type="entry name" value="DUF35 DOMAIN-CONTAINING PROTEIN"/>
    <property type="match status" value="1"/>
</dbReference>
<dbReference type="InterPro" id="IPR022002">
    <property type="entry name" value="ChsH2_Znr"/>
</dbReference>
<comment type="caution">
    <text evidence="3">The sequence shown here is derived from an EMBL/GenBank/DDBJ whole genome shotgun (WGS) entry which is preliminary data.</text>
</comment>
<organism evidence="3 4">
    <name type="scientific">Candidatus Zymogenus saltonus</name>
    <dbReference type="NCBI Taxonomy" id="2844893"/>
    <lineage>
        <taxon>Bacteria</taxon>
        <taxon>Deltaproteobacteria</taxon>
        <taxon>Candidatus Zymogenia</taxon>
        <taxon>Candidatus Zymogeniales</taxon>
        <taxon>Candidatus Zymogenaceae</taxon>
        <taxon>Candidatus Zymogenus</taxon>
    </lineage>
</organism>
<sequence>MHSGEGEQPFNYAVGEYGSRFLTEIRDNKKFMGVRCPKCKKVYIPPRKLCGPCFTEMDEWVEVASEGVLYSFTILRFAFLDPETGEKKPVPYGYAFIKLDGADTCFQHFVEIKDESKVKVGARVKAIFKEKREGKIVDIEHFVVVD</sequence>
<dbReference type="EMBL" id="JAFGIX010000019">
    <property type="protein sequence ID" value="MBN1572289.1"/>
    <property type="molecule type" value="Genomic_DNA"/>
</dbReference>
<proteinExistence type="predicted"/>
<dbReference type="InterPro" id="IPR052513">
    <property type="entry name" value="Thioester_dehydratase-like"/>
</dbReference>
<protein>
    <submittedName>
        <fullName evidence="3">Zn-ribbon domain-containing OB-fold protein</fullName>
    </submittedName>
</protein>